<accession>A0A8T0DZA1</accession>
<gene>
    <name evidence="3" type="ORF">P879_00064</name>
</gene>
<feature type="compositionally biased region" description="Low complexity" evidence="2">
    <location>
        <begin position="757"/>
        <end position="766"/>
    </location>
</feature>
<dbReference type="Proteomes" id="UP000699462">
    <property type="component" value="Unassembled WGS sequence"/>
</dbReference>
<evidence type="ECO:0000313" key="3">
    <source>
        <dbReference type="EMBL" id="KAF8572037.1"/>
    </source>
</evidence>
<dbReference type="GO" id="GO:0000794">
    <property type="term" value="C:condensed nuclear chromosome"/>
    <property type="evidence" value="ECO:0007669"/>
    <property type="project" value="TreeGrafter"/>
</dbReference>
<proteinExistence type="predicted"/>
<sequence length="1332" mass="149788">MEAFENRFIKPFDTVVNFNEDFQSSKHSCVLLTSQGSEPPAEVDRIDDVVRTTTGGTHFSRTIAKRKKAPLKISNVRETSSKVSSQRCIYRHSSRKRSKSEKVVQQSSHHYCLFSKLSTQRYLKVPSIASERERSVAMQLPVVHALHRPHLETTSVCPNCFYPDHQQRASEESFWTYPRLYQSLMDLNSLEQYICDSRKPMGFIPDNRLNREKCNDEHLLNSSAHTTKGEDYLSFLHDELDVSRNETESSLALDIPTRDTKVNISGEESSSLCQELAHRTVEVDQVAKELVSIRSTEKKLRSRLNDLKSSDSIKSETVLSLKAKIAELYADVESLRCAHSQAIDHQTDLQEEVASLKRSRDWYEKQMRLAQSVRDHIEIEAERLRSLLKEGNEINHRLTHENACLQAQLACDRASLADAKRNLSRQLESIRVDMVEREAIFERIANERARLENLSVKRCEEVSGLQVEVRNLRSELEAADLQMARQRSRLQQLEGELLNAESKRIELQETLHAVESQYTIQENHLREQMSLNAEALDRIKTLEATHKKNELLFSSTLEENSSVAAALSAACKERDTLNSYLSSLKENMAKIERSFEKVRAELELKNVQLIRVMEQRDDLLKQLGVTQTQIESTNFIAEKLRCDEEELSIVLKGVRQEHRDSLPNPKSVLSVIDAAVQTSESHSLRSLNRSAPQTTLMCQSANSFDSVSPCRPWEEKAEIDLCSLSKEYSVGQLFSVKGSRAVSHVEKPPLSQPNEEQPPQFFTKQPTTPPVINSDVVASASQFHVHSSAIPKPPEIRSSDIRLSGDSYHAKGGLPQDHCVIPLMDMWVDSGALDYTKSITDLPPAYSPVDALGNNTTFSVQKLSWMDDPIAVASLSNSTNVCGASDALNVSPVDTLNKLKKEPNNSFIGTSKLTSASCHVTPLSAYFVTNDPDALEGHFHAPVVGLSDNVDQLEISSRHELPAVVRLPTVCPNPSKSLNGSNNAVCNFESVADSQNTLTHEKAVSSSNLVFKEQRFSYNTFVDFAVNASENTRALCDGSSGYCSVDSAGKKLSSKSDCVSLLEQEKESLAKKLRAAIRKTGDLAAELTIAQREAEMQMRVADREIVARQQAINARQVALSDLEHTREEMHRMQSEFEALRQETMYLREENCKLQNGREAYRFAHNEELQALRAIIKTTTEHLATMSESLRQTHDEKAFYQSELARLKGRIRAQLERYRLFNRLEPSASFKLSVGEGSRVVADSLAAIGIDIEGLEDLLEEGNDLPLLHSKPIHGLNKCFETLQTEISQLEHQVVHHAMAVHDAVGNWTQQNESKRENNDSVCRTGTNVLSDC</sequence>
<dbReference type="GO" id="GO:0006302">
    <property type="term" value="P:double-strand break repair"/>
    <property type="evidence" value="ECO:0007669"/>
    <property type="project" value="TreeGrafter"/>
</dbReference>
<dbReference type="GO" id="GO:0030870">
    <property type="term" value="C:Mre11 complex"/>
    <property type="evidence" value="ECO:0007669"/>
    <property type="project" value="TreeGrafter"/>
</dbReference>
<dbReference type="GO" id="GO:0003691">
    <property type="term" value="F:double-stranded telomeric DNA binding"/>
    <property type="evidence" value="ECO:0007669"/>
    <property type="project" value="TreeGrafter"/>
</dbReference>
<feature type="region of interest" description="Disordered" evidence="2">
    <location>
        <begin position="744"/>
        <end position="766"/>
    </location>
</feature>
<dbReference type="GO" id="GO:0000722">
    <property type="term" value="P:telomere maintenance via recombination"/>
    <property type="evidence" value="ECO:0007669"/>
    <property type="project" value="TreeGrafter"/>
</dbReference>
<protein>
    <submittedName>
        <fullName evidence="3">Uncharacterized protein</fullName>
    </submittedName>
</protein>
<feature type="coiled-coil region" evidence="1">
    <location>
        <begin position="462"/>
        <end position="545"/>
    </location>
</feature>
<organism evidence="3 4">
    <name type="scientific">Paragonimus westermani</name>
    <dbReference type="NCBI Taxonomy" id="34504"/>
    <lineage>
        <taxon>Eukaryota</taxon>
        <taxon>Metazoa</taxon>
        <taxon>Spiralia</taxon>
        <taxon>Lophotrochozoa</taxon>
        <taxon>Platyhelminthes</taxon>
        <taxon>Trematoda</taxon>
        <taxon>Digenea</taxon>
        <taxon>Plagiorchiida</taxon>
        <taxon>Troglotremata</taxon>
        <taxon>Troglotrematidae</taxon>
        <taxon>Paragonimus</taxon>
    </lineage>
</organism>
<dbReference type="PANTHER" id="PTHR18867:SF12">
    <property type="entry name" value="DNA REPAIR PROTEIN RAD50"/>
    <property type="match status" value="1"/>
</dbReference>
<reference evidence="3 4" key="1">
    <citation type="submission" date="2019-07" db="EMBL/GenBank/DDBJ databases">
        <title>Annotation for the trematode Paragonimus westermani.</title>
        <authorList>
            <person name="Choi Y.-J."/>
        </authorList>
    </citation>
    <scope>NUCLEOTIDE SEQUENCE [LARGE SCALE GENOMIC DNA]</scope>
    <source>
        <strain evidence="3">180907_Pwestermani</strain>
    </source>
</reference>
<dbReference type="EMBL" id="JTDF01000203">
    <property type="protein sequence ID" value="KAF8572037.1"/>
    <property type="molecule type" value="Genomic_DNA"/>
</dbReference>
<dbReference type="GO" id="GO:0051880">
    <property type="term" value="F:G-quadruplex DNA binding"/>
    <property type="evidence" value="ECO:0007669"/>
    <property type="project" value="TreeGrafter"/>
</dbReference>
<dbReference type="GO" id="GO:0043047">
    <property type="term" value="F:single-stranded telomeric DNA binding"/>
    <property type="evidence" value="ECO:0007669"/>
    <property type="project" value="TreeGrafter"/>
</dbReference>
<keyword evidence="4" id="KW-1185">Reference proteome</keyword>
<dbReference type="PANTHER" id="PTHR18867">
    <property type="entry name" value="RAD50"/>
    <property type="match status" value="1"/>
</dbReference>
<evidence type="ECO:0000256" key="2">
    <source>
        <dbReference type="SAM" id="MobiDB-lite"/>
    </source>
</evidence>
<dbReference type="GO" id="GO:0007004">
    <property type="term" value="P:telomere maintenance via telomerase"/>
    <property type="evidence" value="ECO:0007669"/>
    <property type="project" value="TreeGrafter"/>
</dbReference>
<keyword evidence="1" id="KW-0175">Coiled coil</keyword>
<evidence type="ECO:0000313" key="4">
    <source>
        <dbReference type="Proteomes" id="UP000699462"/>
    </source>
</evidence>
<comment type="caution">
    <text evidence="3">The sequence shown here is derived from an EMBL/GenBank/DDBJ whole genome shotgun (WGS) entry which is preliminary data.</text>
</comment>
<evidence type="ECO:0000256" key="1">
    <source>
        <dbReference type="SAM" id="Coils"/>
    </source>
</evidence>
<dbReference type="OrthoDB" id="2286360at2759"/>
<name>A0A8T0DZA1_9TREM</name>
<dbReference type="GO" id="GO:0070192">
    <property type="term" value="P:chromosome organization involved in meiotic cell cycle"/>
    <property type="evidence" value="ECO:0007669"/>
    <property type="project" value="TreeGrafter"/>
</dbReference>